<dbReference type="Pfam" id="PF12704">
    <property type="entry name" value="MacB_PCD"/>
    <property type="match status" value="1"/>
</dbReference>
<dbReference type="InterPro" id="IPR003838">
    <property type="entry name" value="ABC3_permease_C"/>
</dbReference>
<proteinExistence type="predicted"/>
<dbReference type="GO" id="GO:0005886">
    <property type="term" value="C:plasma membrane"/>
    <property type="evidence" value="ECO:0007669"/>
    <property type="project" value="UniProtKB-SubCell"/>
</dbReference>
<gene>
    <name evidence="9" type="ORF">HMPREF1536_03295</name>
</gene>
<dbReference type="RefSeq" id="WP_028726270.1">
    <property type="nucleotide sequence ID" value="NZ_AUAE01000008.1"/>
</dbReference>
<dbReference type="PATRIC" id="fig|1203610.3.peg.3357"/>
<comment type="subcellular location">
    <subcellularLocation>
        <location evidence="1">Cell membrane</location>
        <topology evidence="1">Multi-pass membrane protein</topology>
    </subcellularLocation>
</comment>
<evidence type="ECO:0000256" key="5">
    <source>
        <dbReference type="ARBA" id="ARBA00023136"/>
    </source>
</evidence>
<feature type="transmembrane region" description="Helical" evidence="6">
    <location>
        <begin position="21"/>
        <end position="41"/>
    </location>
</feature>
<reference evidence="9 10" key="1">
    <citation type="submission" date="2013-04" db="EMBL/GenBank/DDBJ databases">
        <title>The Genome Sequence of Parabacteroides gordonii DSM 23371.</title>
        <authorList>
            <consortium name="The Broad Institute Genomics Platform"/>
            <person name="Earl A."/>
            <person name="Ward D."/>
            <person name="Feldgarden M."/>
            <person name="Gevers D."/>
            <person name="Martens E."/>
            <person name="Sakamoto M."/>
            <person name="Benno Y."/>
            <person name="Suzuki N."/>
            <person name="Matsunaga N."/>
            <person name="Koshihara K."/>
            <person name="Seki M."/>
            <person name="Komiya H."/>
            <person name="Walker B."/>
            <person name="Young S."/>
            <person name="Zeng Q."/>
            <person name="Gargeya S."/>
            <person name="Fitzgerald M."/>
            <person name="Haas B."/>
            <person name="Abouelleil A."/>
            <person name="Allen A.W."/>
            <person name="Alvarado L."/>
            <person name="Arachchi H.M."/>
            <person name="Berlin A.M."/>
            <person name="Chapman S.B."/>
            <person name="Gainer-Dewar J."/>
            <person name="Goldberg J."/>
            <person name="Griggs A."/>
            <person name="Gujja S."/>
            <person name="Hansen M."/>
            <person name="Howarth C."/>
            <person name="Imamovic A."/>
            <person name="Ireland A."/>
            <person name="Larimer J."/>
            <person name="McCowan C."/>
            <person name="Murphy C."/>
            <person name="Pearson M."/>
            <person name="Poon T.W."/>
            <person name="Priest M."/>
            <person name="Roberts A."/>
            <person name="Saif S."/>
            <person name="Shea T."/>
            <person name="Sisk P."/>
            <person name="Sykes S."/>
            <person name="Wortman J."/>
            <person name="Nusbaum C."/>
            <person name="Birren B."/>
        </authorList>
    </citation>
    <scope>NUCLEOTIDE SEQUENCE [LARGE SCALE GENOMIC DNA]</scope>
    <source>
        <strain evidence="9 10">MS-1</strain>
    </source>
</reference>
<feature type="transmembrane region" description="Helical" evidence="6">
    <location>
        <begin position="280"/>
        <end position="301"/>
    </location>
</feature>
<keyword evidence="10" id="KW-1185">Reference proteome</keyword>
<evidence type="ECO:0000313" key="10">
    <source>
        <dbReference type="Proteomes" id="UP000033035"/>
    </source>
</evidence>
<evidence type="ECO:0000256" key="6">
    <source>
        <dbReference type="SAM" id="Phobius"/>
    </source>
</evidence>
<dbReference type="EMBL" id="AQHW01000015">
    <property type="protein sequence ID" value="KKB55820.1"/>
    <property type="molecule type" value="Genomic_DNA"/>
</dbReference>
<evidence type="ECO:0000313" key="9">
    <source>
        <dbReference type="EMBL" id="KKB55820.1"/>
    </source>
</evidence>
<keyword evidence="3 6" id="KW-0812">Transmembrane</keyword>
<evidence type="ECO:0000259" key="7">
    <source>
        <dbReference type="Pfam" id="PF02687"/>
    </source>
</evidence>
<feature type="domain" description="ABC3 transporter permease C-terminal" evidence="7">
    <location>
        <begin position="677"/>
        <end position="790"/>
    </location>
</feature>
<accession>A0A0F5JE69</accession>
<dbReference type="Proteomes" id="UP000033035">
    <property type="component" value="Unassembled WGS sequence"/>
</dbReference>
<dbReference type="PANTHER" id="PTHR30572">
    <property type="entry name" value="MEMBRANE COMPONENT OF TRANSPORTER-RELATED"/>
    <property type="match status" value="1"/>
</dbReference>
<dbReference type="Pfam" id="PF02687">
    <property type="entry name" value="FtsX"/>
    <property type="match status" value="2"/>
</dbReference>
<keyword evidence="4 6" id="KW-1133">Transmembrane helix</keyword>
<feature type="transmembrane region" description="Helical" evidence="6">
    <location>
        <begin position="326"/>
        <end position="348"/>
    </location>
</feature>
<feature type="transmembrane region" description="Helical" evidence="6">
    <location>
        <begin position="758"/>
        <end position="780"/>
    </location>
</feature>
<organism evidence="9 10">
    <name type="scientific">Parabacteroides gordonii MS-1 = DSM 23371</name>
    <dbReference type="NCBI Taxonomy" id="1203610"/>
    <lineage>
        <taxon>Bacteria</taxon>
        <taxon>Pseudomonadati</taxon>
        <taxon>Bacteroidota</taxon>
        <taxon>Bacteroidia</taxon>
        <taxon>Bacteroidales</taxon>
        <taxon>Tannerellaceae</taxon>
        <taxon>Parabacteroides</taxon>
    </lineage>
</organism>
<dbReference type="InterPro" id="IPR050250">
    <property type="entry name" value="Macrolide_Exporter_MacB"/>
</dbReference>
<feature type="domain" description="MacB-like periplasmic core" evidence="8">
    <location>
        <begin position="20"/>
        <end position="232"/>
    </location>
</feature>
<dbReference type="AlphaFoldDB" id="A0A0F5JE69"/>
<dbReference type="HOGENOM" id="CLU_008713_1_0_10"/>
<evidence type="ECO:0000256" key="4">
    <source>
        <dbReference type="ARBA" id="ARBA00022989"/>
    </source>
</evidence>
<evidence type="ECO:0000256" key="1">
    <source>
        <dbReference type="ARBA" id="ARBA00004651"/>
    </source>
</evidence>
<feature type="transmembrane region" description="Helical" evidence="6">
    <location>
        <begin position="726"/>
        <end position="746"/>
    </location>
</feature>
<evidence type="ECO:0000256" key="2">
    <source>
        <dbReference type="ARBA" id="ARBA00022475"/>
    </source>
</evidence>
<name>A0A0F5JE69_9BACT</name>
<evidence type="ECO:0000256" key="3">
    <source>
        <dbReference type="ARBA" id="ARBA00022692"/>
    </source>
</evidence>
<dbReference type="PANTHER" id="PTHR30572:SF18">
    <property type="entry name" value="ABC-TYPE MACROLIDE FAMILY EXPORT SYSTEM PERMEASE COMPONENT 2"/>
    <property type="match status" value="1"/>
</dbReference>
<dbReference type="STRING" id="1203610.HMPREF1536_03295"/>
<feature type="domain" description="ABC3 transporter permease C-terminal" evidence="7">
    <location>
        <begin position="285"/>
        <end position="400"/>
    </location>
</feature>
<evidence type="ECO:0008006" key="11">
    <source>
        <dbReference type="Google" id="ProtNLM"/>
    </source>
</evidence>
<keyword evidence="2" id="KW-1003">Cell membrane</keyword>
<feature type="transmembrane region" description="Helical" evidence="6">
    <location>
        <begin position="674"/>
        <end position="699"/>
    </location>
</feature>
<comment type="caution">
    <text evidence="9">The sequence shown here is derived from an EMBL/GenBank/DDBJ whole genome shotgun (WGS) entry which is preliminary data.</text>
</comment>
<sequence>MLKHYVKVALRLIKRSFLFSSINMLGFVLGMTAAFLIYLWIVDELTFEDFNKNGDSIYRVIREDATGGKQISSTVVPLCRLFREEFPKVENTTFIKYGGKLDLHWGEKFIEPSYAYVDTAFFDVFSFPVIAGDPNLMKHDPQQLVLSEATAKKLFGDTSPIGKEVVCRYFTNPKYYKVAAVLEVPRKSHIQFEVLGSWDSYVWGDFDSMKWDFSESMHIYIQLRKDNVLSDADRAAMRNLWTDHSKKGKPLTLQPLKDIHLRTNFKELGDVNNHGSMQQIYLFTILAALIIFMGAFNFMTLSTARASQRFKEVGVRKVTGAKRKTLIVQFLAESLVQAFISLLLALALTELLLPLFNLFVGKDIVLQFNWQTLLFILFGIVGVGCLAGSFPAFYMSSFNPLLAFKGGRATGKKGTFIKALVCVQFVIAITMIISTTVIFKQLRYLQNADLGLNKENLIEVDVQDWRRESEGFQQEVLKNPHVKSLTLGVEITDYMKGSRWEECLFSWEDETGKTDSLKMVGMVGDGNFIDGLGLTLLKGEIFGTNPDHYWDGSYSKESPIVINETAWKMLKVENPIGMLLRGGTFGIRNSRVVGVVKDFNFQPMREKIKPAYLYYTVQMFSHLYVRISPEDQAATLKFLKEKYEEARPNMLFNYRFLTDVLNQNYAREHQQSQMFLIFTVLAVIVAMMGVFGLVALSTVQRTKEIGVRKVNGAHSDRIVRMFCREYMNWVGLAFLIACPLGYLFMLNWLSNFAYQTTISWWLFPLAGGIILLITMLTVIAQTWRAASRNPVESLRYE</sequence>
<evidence type="ECO:0000259" key="8">
    <source>
        <dbReference type="Pfam" id="PF12704"/>
    </source>
</evidence>
<dbReference type="GO" id="GO:0022857">
    <property type="term" value="F:transmembrane transporter activity"/>
    <property type="evidence" value="ECO:0007669"/>
    <property type="project" value="TreeGrafter"/>
</dbReference>
<dbReference type="InterPro" id="IPR025857">
    <property type="entry name" value="MacB_PCD"/>
</dbReference>
<keyword evidence="5 6" id="KW-0472">Membrane</keyword>
<feature type="transmembrane region" description="Helical" evidence="6">
    <location>
        <begin position="415"/>
        <end position="439"/>
    </location>
</feature>
<protein>
    <recommendedName>
        <fullName evidence="11">ABC3 transporter permease protein domain-containing protein</fullName>
    </recommendedName>
</protein>
<feature type="transmembrane region" description="Helical" evidence="6">
    <location>
        <begin position="368"/>
        <end position="394"/>
    </location>
</feature>